<evidence type="ECO:0000256" key="3">
    <source>
        <dbReference type="ARBA" id="ARBA00022643"/>
    </source>
</evidence>
<dbReference type="GO" id="GO:0004459">
    <property type="term" value="F:L-lactate dehydrogenase (NAD+) activity"/>
    <property type="evidence" value="ECO:0007669"/>
    <property type="project" value="TreeGrafter"/>
</dbReference>
<keyword evidence="3 7" id="KW-0288">FMN</keyword>
<dbReference type="PIRSF" id="PIRSF000138">
    <property type="entry name" value="Al-hdrx_acd_dh"/>
    <property type="match status" value="1"/>
</dbReference>
<dbReference type="RefSeq" id="WP_007178851.1">
    <property type="nucleotide sequence ID" value="NZ_LR699554.1"/>
</dbReference>
<reference evidence="9 10" key="1">
    <citation type="submission" date="2019-08" db="EMBL/GenBank/DDBJ databases">
        <authorList>
            <person name="Herpell B J."/>
        </authorList>
    </citation>
    <scope>NUCLEOTIDE SEQUENCE [LARGE SCALE GENOMIC DNA]</scope>
    <source>
        <strain evidence="10">Msb3</strain>
    </source>
</reference>
<dbReference type="Pfam" id="PF01070">
    <property type="entry name" value="FMN_dh"/>
    <property type="match status" value="1"/>
</dbReference>
<evidence type="ECO:0000256" key="2">
    <source>
        <dbReference type="ARBA" id="ARBA00022630"/>
    </source>
</evidence>
<dbReference type="PANTHER" id="PTHR10578">
    <property type="entry name" value="S -2-HYDROXY-ACID OXIDASE-RELATED"/>
    <property type="match status" value="1"/>
</dbReference>
<dbReference type="InterPro" id="IPR012133">
    <property type="entry name" value="Alpha-hydoxy_acid_DH_FMN"/>
</dbReference>
<feature type="binding site" evidence="7">
    <location>
        <position position="129"/>
    </location>
    <ligand>
        <name>FMN</name>
        <dbReference type="ChEBI" id="CHEBI:58210"/>
    </ligand>
</feature>
<feature type="binding site" evidence="7">
    <location>
        <position position="108"/>
    </location>
    <ligand>
        <name>FMN</name>
        <dbReference type="ChEBI" id="CHEBI:58210"/>
    </ligand>
</feature>
<keyword evidence="4 9" id="KW-0560">Oxidoreductase</keyword>
<dbReference type="PANTHER" id="PTHR10578:SF107">
    <property type="entry name" value="2-HYDROXYACID OXIDASE 1"/>
    <property type="match status" value="1"/>
</dbReference>
<evidence type="ECO:0000256" key="5">
    <source>
        <dbReference type="ARBA" id="ARBA00024042"/>
    </source>
</evidence>
<dbReference type="NCBIfam" id="NF008398">
    <property type="entry name" value="PRK11197.1"/>
    <property type="match status" value="1"/>
</dbReference>
<evidence type="ECO:0000256" key="1">
    <source>
        <dbReference type="ARBA" id="ARBA00001917"/>
    </source>
</evidence>
<proteinExistence type="inferred from homology"/>
<evidence type="ECO:0000259" key="8">
    <source>
        <dbReference type="PROSITE" id="PS51349"/>
    </source>
</evidence>
<organism evidence="9 10">
    <name type="scientific">Paraburkholderia dioscoreae</name>
    <dbReference type="NCBI Taxonomy" id="2604047"/>
    <lineage>
        <taxon>Bacteria</taxon>
        <taxon>Pseudomonadati</taxon>
        <taxon>Pseudomonadota</taxon>
        <taxon>Betaproteobacteria</taxon>
        <taxon>Burkholderiales</taxon>
        <taxon>Burkholderiaceae</taxon>
        <taxon>Paraburkholderia</taxon>
    </lineage>
</organism>
<dbReference type="GO" id="GO:0005886">
    <property type="term" value="C:plasma membrane"/>
    <property type="evidence" value="ECO:0007669"/>
    <property type="project" value="TreeGrafter"/>
</dbReference>
<dbReference type="GO" id="GO:0009060">
    <property type="term" value="P:aerobic respiration"/>
    <property type="evidence" value="ECO:0007669"/>
    <property type="project" value="TreeGrafter"/>
</dbReference>
<dbReference type="FunFam" id="3.20.20.70:FF:000029">
    <property type="entry name" value="L-lactate dehydrogenase"/>
    <property type="match status" value="1"/>
</dbReference>
<evidence type="ECO:0000256" key="7">
    <source>
        <dbReference type="PIRSR" id="PIRSR000138-2"/>
    </source>
</evidence>
<feature type="active site" description="Proton acceptor" evidence="6">
    <location>
        <position position="277"/>
    </location>
</feature>
<evidence type="ECO:0000256" key="4">
    <source>
        <dbReference type="ARBA" id="ARBA00023002"/>
    </source>
</evidence>
<accession>A0A5Q4YX18</accession>
<keyword evidence="2 7" id="KW-0285">Flavoprotein</keyword>
<feature type="binding site" evidence="7">
    <location>
        <position position="275"/>
    </location>
    <ligand>
        <name>FMN</name>
        <dbReference type="ChEBI" id="CHEBI:58210"/>
    </ligand>
</feature>
<feature type="domain" description="FMN hydroxy acid dehydrogenase" evidence="8">
    <location>
        <begin position="1"/>
        <end position="382"/>
    </location>
</feature>
<feature type="binding site" evidence="7">
    <location>
        <position position="157"/>
    </location>
    <ligand>
        <name>FMN</name>
        <dbReference type="ChEBI" id="CHEBI:58210"/>
    </ligand>
</feature>
<dbReference type="PROSITE" id="PS00557">
    <property type="entry name" value="FMN_HYDROXY_ACID_DH_1"/>
    <property type="match status" value="1"/>
</dbReference>
<dbReference type="AlphaFoldDB" id="A0A5Q4YX18"/>
<dbReference type="InterPro" id="IPR013785">
    <property type="entry name" value="Aldolase_TIM"/>
</dbReference>
<feature type="binding site" evidence="7">
    <location>
        <position position="26"/>
    </location>
    <ligand>
        <name>glyoxylate</name>
        <dbReference type="ChEBI" id="CHEBI:36655"/>
    </ligand>
</feature>
<dbReference type="EMBL" id="LR699554">
    <property type="protein sequence ID" value="VVD31542.1"/>
    <property type="molecule type" value="Genomic_DNA"/>
</dbReference>
<evidence type="ECO:0000313" key="10">
    <source>
        <dbReference type="Proteomes" id="UP000325811"/>
    </source>
</evidence>
<dbReference type="EC" id="1.1.-.-" evidence="9"/>
<dbReference type="InterPro" id="IPR000262">
    <property type="entry name" value="FMN-dep_DH"/>
</dbReference>
<gene>
    <name evidence="9" type="primary">lldD</name>
    <name evidence="9" type="ORF">PDMSB3_0239</name>
</gene>
<name>A0A5Q4YX18_9BURK</name>
<evidence type="ECO:0000256" key="6">
    <source>
        <dbReference type="PIRSR" id="PIRSR000138-1"/>
    </source>
</evidence>
<comment type="similarity">
    <text evidence="5">Belongs to the FMN-dependent alpha-hydroxy acid dehydrogenase family.</text>
</comment>
<dbReference type="KEGG" id="pdio:PDMSB3_0239.1"/>
<feature type="binding site" evidence="7">
    <location>
        <position position="131"/>
    </location>
    <ligand>
        <name>glyoxylate</name>
        <dbReference type="ChEBI" id="CHEBI:36655"/>
    </ligand>
</feature>
<keyword evidence="10" id="KW-1185">Reference proteome</keyword>
<dbReference type="GO" id="GO:0010181">
    <property type="term" value="F:FMN binding"/>
    <property type="evidence" value="ECO:0007669"/>
    <property type="project" value="InterPro"/>
</dbReference>
<dbReference type="CDD" id="cd02809">
    <property type="entry name" value="alpha_hydroxyacid_oxid_FMN"/>
    <property type="match status" value="1"/>
</dbReference>
<feature type="binding site" evidence="7">
    <location>
        <begin position="79"/>
        <end position="81"/>
    </location>
    <ligand>
        <name>FMN</name>
        <dbReference type="ChEBI" id="CHEBI:58210"/>
    </ligand>
</feature>
<dbReference type="Proteomes" id="UP000325811">
    <property type="component" value="Chromosome II"/>
</dbReference>
<feature type="binding site" evidence="7">
    <location>
        <position position="280"/>
    </location>
    <ligand>
        <name>glyoxylate</name>
        <dbReference type="ChEBI" id="CHEBI:36655"/>
    </ligand>
</feature>
<feature type="binding site" evidence="7">
    <location>
        <position position="166"/>
    </location>
    <ligand>
        <name>glyoxylate</name>
        <dbReference type="ChEBI" id="CHEBI:36655"/>
    </ligand>
</feature>
<comment type="cofactor">
    <cofactor evidence="1">
        <name>FMN</name>
        <dbReference type="ChEBI" id="CHEBI:58210"/>
    </cofactor>
</comment>
<evidence type="ECO:0000313" key="9">
    <source>
        <dbReference type="EMBL" id="VVD31542.1"/>
    </source>
</evidence>
<dbReference type="PROSITE" id="PS51349">
    <property type="entry name" value="FMN_HYDROXY_ACID_DH_2"/>
    <property type="match status" value="1"/>
</dbReference>
<dbReference type="InterPro" id="IPR037396">
    <property type="entry name" value="FMN_HAD"/>
</dbReference>
<dbReference type="Gene3D" id="3.20.20.70">
    <property type="entry name" value="Aldolase class I"/>
    <property type="match status" value="1"/>
</dbReference>
<dbReference type="InterPro" id="IPR008259">
    <property type="entry name" value="FMN_hydac_DH_AS"/>
</dbReference>
<feature type="binding site" evidence="7">
    <location>
        <begin position="308"/>
        <end position="312"/>
    </location>
    <ligand>
        <name>FMN</name>
        <dbReference type="ChEBI" id="CHEBI:58210"/>
    </ligand>
</feature>
<feature type="binding site" evidence="7">
    <location>
        <begin position="331"/>
        <end position="332"/>
    </location>
    <ligand>
        <name>FMN</name>
        <dbReference type="ChEBI" id="CHEBI:58210"/>
    </ligand>
</feature>
<feature type="binding site" evidence="7">
    <location>
        <position position="277"/>
    </location>
    <ligand>
        <name>glyoxylate</name>
        <dbReference type="ChEBI" id="CHEBI:36655"/>
    </ligand>
</feature>
<protein>
    <submittedName>
        <fullName evidence="9">L-lactate dehydrogenase</fullName>
        <ecNumber evidence="9">1.1.-.-</ecNumber>
    </submittedName>
</protein>
<feature type="binding site" evidence="7">
    <location>
        <position position="253"/>
    </location>
    <ligand>
        <name>FMN</name>
        <dbReference type="ChEBI" id="CHEBI:58210"/>
    </ligand>
</feature>
<dbReference type="SUPFAM" id="SSF51395">
    <property type="entry name" value="FMN-linked oxidoreductases"/>
    <property type="match status" value="1"/>
</dbReference>
<sequence length="406" mass="43781">MADTITCVDDLQRLARRRVPKIFYDYVDSGSWTESTYRANETDLGSLRFRQRVGCNVEAIRTASTLLGHACSLPLALAPTGLAGMVHADGEILAARAAARFGVPFTLSTVSICSIEDVAEQVAQPFWFQLYMMKDRDFIVRLIERARDAGCSALVLTLDLPIQGQRHKDVRNGLSVPPKLNVRNLSTMLSRPAWCARMLGTRRRTFGNIVGHAKGVSDTFAFAEWVSRQFDRSVTWDDVRWIKRHWGGRLIVKGILDADDARLAVAAGADAIVVSNHGGRQLDGAPSSISALPAIAAAVGRQTEVLMDGGIRSGQDVLRALAWGAHGVMIGRAFLYGLGALGEAGVTRTLELIQKELESTMALCGITDVADVGRDAIVSPAPGAAPAWPEPVGRRVGESNLPVLAS</sequence>